<protein>
    <submittedName>
        <fullName evidence="4">Cytidine and deoxycytidylate deaminase zinc-binding region</fullName>
    </submittedName>
</protein>
<dbReference type="RefSeq" id="WP_011110699.1">
    <property type="nucleotide sequence ID" value="NC_004757.1"/>
</dbReference>
<dbReference type="PANTHER" id="PTHR11079:SF162">
    <property type="entry name" value="RIBOFLAVIN BIOSYNTHESIS PROTEIN PYRD, CHLOROPLASTIC"/>
    <property type="match status" value="1"/>
</dbReference>
<dbReference type="PDBsum" id="4HRW"/>
<dbReference type="OrthoDB" id="9802676at2"/>
<dbReference type="PDB" id="4HRQ">
    <property type="method" value="X-ray"/>
    <property type="resolution" value="1.90 A"/>
    <property type="chains" value="A/B=1-193"/>
</dbReference>
<dbReference type="PDB" id="4LCN">
    <property type="method" value="X-ray"/>
    <property type="resolution" value="1.80 A"/>
    <property type="chains" value="A/B=1-193"/>
</dbReference>
<evidence type="ECO:0007829" key="9">
    <source>
        <dbReference type="PDB" id="4LC5"/>
    </source>
</evidence>
<dbReference type="PDBsum" id="4HRQ"/>
<dbReference type="PDBsum" id="4LCN"/>
<evidence type="ECO:0007829" key="8">
    <source>
        <dbReference type="PDB" id="4HRW"/>
    </source>
</evidence>
<dbReference type="KEGG" id="neu:NE0047"/>
<dbReference type="PDB" id="4LCO">
    <property type="method" value="X-ray"/>
    <property type="resolution" value="2.70 A"/>
    <property type="chains" value="A/B=1-193"/>
</dbReference>
<dbReference type="PDB" id="4LD4">
    <property type="method" value="X-ray"/>
    <property type="resolution" value="3.00 A"/>
    <property type="chains" value="A/B=1-193"/>
</dbReference>
<dbReference type="HOGENOM" id="CLU_025810_5_2_4"/>
<dbReference type="PDB" id="7C3S">
    <property type="method" value="X-ray"/>
    <property type="resolution" value="1.66 A"/>
    <property type="chains" value="A/B=1-193"/>
</dbReference>
<dbReference type="PDB" id="2G84">
    <property type="method" value="X-ray"/>
    <property type="resolution" value="1.40 A"/>
    <property type="chains" value="A/B=1-193"/>
</dbReference>
<feature type="binding site" evidence="11">
    <location>
        <position position="143"/>
    </location>
    <ligand>
        <name>cytidine</name>
        <dbReference type="ChEBI" id="CHEBI:17562"/>
    </ligand>
</feature>
<evidence type="ECO:0007829" key="13">
    <source>
        <dbReference type="PDB" id="7C3T"/>
    </source>
</evidence>
<evidence type="ECO:0000313" key="5">
    <source>
        <dbReference type="Proteomes" id="UP000001416"/>
    </source>
</evidence>
<dbReference type="InterPro" id="IPR016193">
    <property type="entry name" value="Cytidine_deaminase-like"/>
</dbReference>
<dbReference type="PDB" id="4LD2">
    <property type="method" value="X-ray"/>
    <property type="resolution" value="1.55 A"/>
    <property type="chains" value="A/B=1-193"/>
</dbReference>
<accession>Q82Y41</accession>
<dbReference type="PDB" id="7C3U">
    <property type="method" value="X-ray"/>
    <property type="resolution" value="1.86 A"/>
    <property type="chains" value="A/B=1-193"/>
</dbReference>
<dbReference type="AlphaFoldDB" id="Q82Y41"/>
<evidence type="ECO:0000259" key="3">
    <source>
        <dbReference type="PROSITE" id="PS51747"/>
    </source>
</evidence>
<evidence type="ECO:0000313" key="4">
    <source>
        <dbReference type="EMBL" id="CAD83958.1"/>
    </source>
</evidence>
<dbReference type="PDB" id="7C3T">
    <property type="method" value="X-ray"/>
    <property type="resolution" value="2.07 A"/>
    <property type="chains" value="A/B=1-193"/>
</dbReference>
<dbReference type="InterPro" id="IPR016192">
    <property type="entry name" value="APOBEC/CMP_deaminase_Zn-bd"/>
</dbReference>
<dbReference type="SMR" id="Q82Y41"/>
<dbReference type="Pfam" id="PF00383">
    <property type="entry name" value="dCMP_cyt_deam_1"/>
    <property type="match status" value="1"/>
</dbReference>
<evidence type="ECO:0007829" key="7">
    <source>
        <dbReference type="PDB" id="4HRQ"/>
    </source>
</evidence>
<evidence type="ECO:0000256" key="1">
    <source>
        <dbReference type="ARBA" id="ARBA00022723"/>
    </source>
</evidence>
<dbReference type="PDBsum" id="4LD4"/>
<dbReference type="PDBsum" id="4LD2"/>
<evidence type="ECO:0007829" key="10">
    <source>
        <dbReference type="PDB" id="4LCN"/>
    </source>
</evidence>
<feature type="binding site" evidence="11">
    <location>
        <position position="48"/>
    </location>
    <ligand>
        <name>cytidine</name>
        <dbReference type="ChEBI" id="CHEBI:17562"/>
    </ligand>
</feature>
<dbReference type="Proteomes" id="UP000001416">
    <property type="component" value="Chromosome"/>
</dbReference>
<dbReference type="STRING" id="228410.NE0047"/>
<dbReference type="SUPFAM" id="SSF53927">
    <property type="entry name" value="Cytidine deaminase-like"/>
    <property type="match status" value="1"/>
</dbReference>
<dbReference type="PDBsum" id="4LCO"/>
<dbReference type="PROSITE" id="PS51747">
    <property type="entry name" value="CYT_DCMP_DEAMINASES_2"/>
    <property type="match status" value="1"/>
</dbReference>
<dbReference type="PhylomeDB" id="Q82Y41"/>
<dbReference type="PDBsum" id="2G84"/>
<dbReference type="PDBsum" id="4LCP"/>
<dbReference type="PANTHER" id="PTHR11079">
    <property type="entry name" value="CYTOSINE DEAMINASE FAMILY MEMBER"/>
    <property type="match status" value="1"/>
</dbReference>
<dbReference type="PDB" id="4HRW">
    <property type="method" value="X-ray"/>
    <property type="resolution" value="2.43 A"/>
    <property type="chains" value="A/B=1-193"/>
</dbReference>
<dbReference type="CDD" id="cd01285">
    <property type="entry name" value="nucleoside_deaminase"/>
    <property type="match status" value="1"/>
</dbReference>
<evidence type="ECO:0007829" key="6">
    <source>
        <dbReference type="PDB" id="2G84"/>
    </source>
</evidence>
<reference evidence="6" key="2">
    <citation type="submission" date="2006-03" db="PDB data bank">
        <title>X-ray crystal structure of Cytidine and deoxycytidylate deaminase zinc-binding region from Nitrosomonas europaea.</title>
        <authorList>
            <person name="Osipiuk J."/>
            <person name="Skarina T."/>
            <person name="Onopriyenko O."/>
            <person name="Savchenko A."/>
            <person name="Edwards A."/>
            <person name="Joachimiak A."/>
        </authorList>
    </citation>
    <scope>X-RAY CRYSTALLOGRAPHY (1.40 ANGSTROMS) IN COMPLEX WITH ZN(2+)</scope>
    <scope>DISULFIDE BONDS</scope>
</reference>
<feature type="binding site" evidence="11">
    <location>
        <position position="66"/>
    </location>
    <ligand>
        <name>cytidine</name>
        <dbReference type="ChEBI" id="CHEBI:17562"/>
    </ligand>
</feature>
<dbReference type="PDB" id="4LC5">
    <property type="method" value="X-ray"/>
    <property type="resolution" value="1.97 A"/>
    <property type="chains" value="A/B=1-193"/>
</dbReference>
<feature type="binding site" evidence="11">
    <location>
        <position position="142"/>
    </location>
    <ligand>
        <name>cytidine</name>
        <dbReference type="ChEBI" id="CHEBI:17562"/>
    </ligand>
</feature>
<evidence type="ECO:0007829" key="11">
    <source>
        <dbReference type="PDB" id="4LD2"/>
    </source>
</evidence>
<evidence type="ECO:0000256" key="2">
    <source>
        <dbReference type="ARBA" id="ARBA00022833"/>
    </source>
</evidence>
<reference evidence="12 13" key="5">
    <citation type="journal article" date="2021" name="J. Struct. Biol.">
        <title>Structure guided mutagenesis reveals the substrate determinants of guanine deaminase.</title>
        <authorList>
            <person name="Singh J."/>
            <person name="Gaded V."/>
            <person name="Bitra A."/>
            <person name="Anand R."/>
        </authorList>
    </citation>
    <scope>X-RAY CRYSTALLOGRAPHY (1.66 ANGSTROMS) IN COMPLEX WITH ZN(2+)</scope>
    <scope>DISULFIDE BONDS</scope>
</reference>
<dbReference type="BRENDA" id="3.5.4.3">
    <property type="organism ID" value="3654"/>
</dbReference>
<dbReference type="Gene3D" id="3.40.140.10">
    <property type="entry name" value="Cytidine Deaminase, domain 2"/>
    <property type="match status" value="1"/>
</dbReference>
<name>Q82Y41_NITEU</name>
<dbReference type="GO" id="GO:0016787">
    <property type="term" value="F:hydrolase activity"/>
    <property type="evidence" value="ECO:0007669"/>
    <property type="project" value="InterPro"/>
</dbReference>
<dbReference type="GeneID" id="87103255"/>
<gene>
    <name evidence="4" type="ordered locus">NE0047</name>
</gene>
<dbReference type="EMBL" id="AL954747">
    <property type="protein sequence ID" value="CAD83958.1"/>
    <property type="molecule type" value="Genomic_DNA"/>
</dbReference>
<keyword evidence="2 6" id="KW-0862">Zinc</keyword>
<dbReference type="GO" id="GO:0008270">
    <property type="term" value="F:zinc ion binding"/>
    <property type="evidence" value="ECO:0007669"/>
    <property type="project" value="InterPro"/>
</dbReference>
<feature type="binding site" evidence="6 7">
    <location>
        <position position="77"/>
    </location>
    <ligand>
        <name>Zn(2+)</name>
        <dbReference type="ChEBI" id="CHEBI:29105"/>
    </ligand>
</feature>
<reference evidence="4 5" key="1">
    <citation type="journal article" date="2003" name="J. Bacteriol.">
        <title>Complete genome sequence of the ammonia-oxidizing bacterium and obligate chemolithoautotroph Nitrosomonas europaea.</title>
        <authorList>
            <person name="Chain P."/>
            <person name="Lamerdin J."/>
            <person name="Larimer F."/>
            <person name="Regala W."/>
            <person name="Land M."/>
            <person name="Hauser L."/>
            <person name="Hooper A."/>
            <person name="Klotz M."/>
            <person name="Norton J."/>
            <person name="Sayavedra-Soto L."/>
            <person name="Arciero D."/>
            <person name="Hommes N."/>
            <person name="Whittaker M."/>
            <person name="Arp D."/>
        </authorList>
    </citation>
    <scope>NUCLEOTIDE SEQUENCE [LARGE SCALE GENOMIC DNA]</scope>
    <source>
        <strain evidence="5">ATCC 19718 / CIP 103999 / KCTC 2705 / NBRC 14298</strain>
    </source>
</reference>
<dbReference type="EvolutionaryTrace" id="Q82Y41"/>
<sequence>MNDALHIGLPPFLVQANNEPRVLAAPEARMGYVLELVRANIAADGGPFAAAVFERDSGLLIAAGTNRVVPGRCSAAHAEILALSLAQAKLDTHDLSADGLPACELVTSAEPCVMCFGAVIWSGVRSLVCAARSDDVEAIGFDEGPRPENWMGGLEARGITVTTGLLRDAACALLREYNACNGVIYNARCGVHK</sequence>
<reference evidence="7 8" key="3">
    <citation type="journal article" date="2013" name="Biochemistry">
        <title>Identification of function and mechanistic insights of guanine deaminase from Nitrosomonas europaea: role of the C-terminal loop in catalysis.</title>
        <authorList>
            <person name="Bitra A."/>
            <person name="Hussain B."/>
            <person name="Tanwar A.S."/>
            <person name="Anand R."/>
        </authorList>
    </citation>
    <scope>X-RAY CRYSTALLOGRAPHY (1.90 ANGSTROMS) IN COMPLEX WITH ZN(2+)</scope>
    <scope>DISULFIDE BONDS</scope>
</reference>
<keyword evidence="5" id="KW-1185">Reference proteome</keyword>
<organism evidence="4 5">
    <name type="scientific">Nitrosomonas europaea (strain ATCC 19718 / CIP 103999 / KCTC 2705 / NBRC 14298)</name>
    <dbReference type="NCBI Taxonomy" id="228410"/>
    <lineage>
        <taxon>Bacteria</taxon>
        <taxon>Pseudomonadati</taxon>
        <taxon>Pseudomonadota</taxon>
        <taxon>Betaproteobacteria</taxon>
        <taxon>Nitrosomonadales</taxon>
        <taxon>Nitrosomonadaceae</taxon>
        <taxon>Nitrosomonas</taxon>
    </lineage>
</organism>
<feature type="binding site" evidence="6 7">
    <location>
        <position position="112"/>
    </location>
    <ligand>
        <name>Zn(2+)</name>
        <dbReference type="ChEBI" id="CHEBI:29105"/>
    </ligand>
</feature>
<keyword evidence="6 7" id="KW-0002">3D-structure</keyword>
<feature type="binding site" evidence="6 7">
    <location>
        <position position="115"/>
    </location>
    <ligand>
        <name>Zn(2+)</name>
        <dbReference type="ChEBI" id="CHEBI:29105"/>
    </ligand>
</feature>
<dbReference type="PDB" id="4LCP">
    <property type="method" value="X-ray"/>
    <property type="resolution" value="2.00 A"/>
    <property type="chains" value="A/B=1-193"/>
</dbReference>
<feature type="binding site" evidence="6 7">
    <location>
        <position position="79"/>
    </location>
    <ligand>
        <name>Zn(2+)</name>
        <dbReference type="ChEBI" id="CHEBI:29105"/>
    </ligand>
</feature>
<keyword evidence="1 6" id="KW-0479">Metal-binding</keyword>
<dbReference type="PDBsum" id="4LC5"/>
<evidence type="ECO:0007829" key="12">
    <source>
        <dbReference type="PDB" id="7C3S"/>
    </source>
</evidence>
<feature type="disulfide bond" evidence="6 7">
    <location>
        <begin position="180"/>
        <end position="189"/>
    </location>
</feature>
<proteinExistence type="evidence at protein level"/>
<dbReference type="InterPro" id="IPR002125">
    <property type="entry name" value="CMP_dCMP_dom"/>
</dbReference>
<reference evidence="9 10" key="4">
    <citation type="journal article" date="2013" name="Biochemistry">
        <title>Structural basis of the substrate specificity of cytidine deaminase superfamily Guanine deaminase.</title>
        <authorList>
            <person name="Bitra A."/>
            <person name="Biswas A."/>
            <person name="Anand R."/>
        </authorList>
    </citation>
    <scope>X-RAY CRYSTALLOGRAPHY (1.55 ANGSTROMS) IN COMPLEX WITH ZN(2+) AND CYTIDINE</scope>
    <scope>DISULFIDE BONDS</scope>
</reference>
<dbReference type="eggNOG" id="COG0590">
    <property type="taxonomic scope" value="Bacteria"/>
</dbReference>
<dbReference type="PROSITE" id="PS00903">
    <property type="entry name" value="CYT_DCMP_DEAMINASES_1"/>
    <property type="match status" value="1"/>
</dbReference>
<feature type="domain" description="CMP/dCMP-type deaminase" evidence="3">
    <location>
        <begin position="24"/>
        <end position="142"/>
    </location>
</feature>